<dbReference type="EMBL" id="BAAANE010000002">
    <property type="protein sequence ID" value="GAA1620425.1"/>
    <property type="molecule type" value="Genomic_DNA"/>
</dbReference>
<dbReference type="Proteomes" id="UP001501319">
    <property type="component" value="Unassembled WGS sequence"/>
</dbReference>
<dbReference type="PROSITE" id="PS50110">
    <property type="entry name" value="RESPONSE_REGULATORY"/>
    <property type="match status" value="1"/>
</dbReference>
<evidence type="ECO:0000313" key="5">
    <source>
        <dbReference type="Proteomes" id="UP001501319"/>
    </source>
</evidence>
<dbReference type="InterPro" id="IPR058245">
    <property type="entry name" value="NreC/VraR/RcsB-like_REC"/>
</dbReference>
<name>A0ABP4QUD8_9ACTN</name>
<protein>
    <recommendedName>
        <fullName evidence="3">Response regulatory domain-containing protein</fullName>
    </recommendedName>
</protein>
<evidence type="ECO:0000313" key="4">
    <source>
        <dbReference type="EMBL" id="GAA1620425.1"/>
    </source>
</evidence>
<dbReference type="Gene3D" id="3.40.50.2300">
    <property type="match status" value="1"/>
</dbReference>
<keyword evidence="5" id="KW-1185">Reference proteome</keyword>
<dbReference type="InterPro" id="IPR011006">
    <property type="entry name" value="CheY-like_superfamily"/>
</dbReference>
<dbReference type="CDD" id="cd17535">
    <property type="entry name" value="REC_NarL-like"/>
    <property type="match status" value="1"/>
</dbReference>
<dbReference type="SMART" id="SM00448">
    <property type="entry name" value="REC"/>
    <property type="match status" value="1"/>
</dbReference>
<accession>A0ABP4QUD8</accession>
<evidence type="ECO:0000256" key="2">
    <source>
        <dbReference type="PROSITE-ProRule" id="PRU00169"/>
    </source>
</evidence>
<keyword evidence="1" id="KW-0238">DNA-binding</keyword>
<evidence type="ECO:0000256" key="1">
    <source>
        <dbReference type="ARBA" id="ARBA00023125"/>
    </source>
</evidence>
<organism evidence="4 5">
    <name type="scientific">Kribbella alba</name>
    <dbReference type="NCBI Taxonomy" id="190197"/>
    <lineage>
        <taxon>Bacteria</taxon>
        <taxon>Bacillati</taxon>
        <taxon>Actinomycetota</taxon>
        <taxon>Actinomycetes</taxon>
        <taxon>Propionibacteriales</taxon>
        <taxon>Kribbellaceae</taxon>
        <taxon>Kribbella</taxon>
    </lineage>
</organism>
<evidence type="ECO:0000259" key="3">
    <source>
        <dbReference type="PROSITE" id="PS50110"/>
    </source>
</evidence>
<sequence length="126" mass="13156">MTNRLLLVDDHELVRESIRLALSGLPDIEVVGEASDGLQAVEAAARLQPDVVLMDLAMPCLDGVNATRLVLTSDPAVRIVVWTSAPSGGAQELAALAAGAVAVVYKDSPVDTVIEAIRSAVEVRSV</sequence>
<reference evidence="5" key="1">
    <citation type="journal article" date="2019" name="Int. J. Syst. Evol. Microbiol.">
        <title>The Global Catalogue of Microorganisms (GCM) 10K type strain sequencing project: providing services to taxonomists for standard genome sequencing and annotation.</title>
        <authorList>
            <consortium name="The Broad Institute Genomics Platform"/>
            <consortium name="The Broad Institute Genome Sequencing Center for Infectious Disease"/>
            <person name="Wu L."/>
            <person name="Ma J."/>
        </authorList>
    </citation>
    <scope>NUCLEOTIDE SEQUENCE [LARGE SCALE GENOMIC DNA]</scope>
    <source>
        <strain evidence="5">JCM 14306</strain>
    </source>
</reference>
<dbReference type="InterPro" id="IPR001789">
    <property type="entry name" value="Sig_transdc_resp-reg_receiver"/>
</dbReference>
<dbReference type="PANTHER" id="PTHR43214:SF43">
    <property type="entry name" value="TWO-COMPONENT RESPONSE REGULATOR"/>
    <property type="match status" value="1"/>
</dbReference>
<dbReference type="PANTHER" id="PTHR43214">
    <property type="entry name" value="TWO-COMPONENT RESPONSE REGULATOR"/>
    <property type="match status" value="1"/>
</dbReference>
<dbReference type="RefSeq" id="WP_344107964.1">
    <property type="nucleotide sequence ID" value="NZ_BAAANE010000002.1"/>
</dbReference>
<feature type="domain" description="Response regulatory" evidence="3">
    <location>
        <begin position="4"/>
        <end position="121"/>
    </location>
</feature>
<dbReference type="InterPro" id="IPR039420">
    <property type="entry name" value="WalR-like"/>
</dbReference>
<comment type="caution">
    <text evidence="4">The sequence shown here is derived from an EMBL/GenBank/DDBJ whole genome shotgun (WGS) entry which is preliminary data.</text>
</comment>
<gene>
    <name evidence="4" type="ORF">GCM10009744_04030</name>
</gene>
<feature type="modified residue" description="4-aspartylphosphate" evidence="2">
    <location>
        <position position="55"/>
    </location>
</feature>
<keyword evidence="2" id="KW-0597">Phosphoprotein</keyword>
<proteinExistence type="predicted"/>
<dbReference type="Pfam" id="PF00072">
    <property type="entry name" value="Response_reg"/>
    <property type="match status" value="1"/>
</dbReference>
<dbReference type="SUPFAM" id="SSF52172">
    <property type="entry name" value="CheY-like"/>
    <property type="match status" value="1"/>
</dbReference>